<dbReference type="Pfam" id="PF08327">
    <property type="entry name" value="AHSA1"/>
    <property type="match status" value="1"/>
</dbReference>
<dbReference type="Gene3D" id="3.30.530.20">
    <property type="match status" value="1"/>
</dbReference>
<dbReference type="InterPro" id="IPR023393">
    <property type="entry name" value="START-like_dom_sf"/>
</dbReference>
<evidence type="ECO:0000259" key="2">
    <source>
        <dbReference type="Pfam" id="PF08327"/>
    </source>
</evidence>
<reference evidence="3" key="1">
    <citation type="submission" date="2020-08" db="EMBL/GenBank/DDBJ databases">
        <title>Genomic Encyclopedia of Type Strains, Phase IV (KMG-V): Genome sequencing to study the core and pangenomes of soil and plant-associated prokaryotes.</title>
        <authorList>
            <person name="Whitman W."/>
        </authorList>
    </citation>
    <scope>NUCLEOTIDE SEQUENCE [LARGE SCALE GENOMIC DNA]</scope>
    <source>
        <strain evidence="3">M8UP27</strain>
    </source>
</reference>
<dbReference type="CDD" id="cd08898">
    <property type="entry name" value="SRPBCC_CalC_Aha1-like_5"/>
    <property type="match status" value="1"/>
</dbReference>
<keyword evidence="4" id="KW-1185">Reference proteome</keyword>
<comment type="similarity">
    <text evidence="1">Belongs to the AHA1 family.</text>
</comment>
<protein>
    <submittedName>
        <fullName evidence="3">Uncharacterized protein YndB with AHSA1/START domain</fullName>
    </submittedName>
</protein>
<sequence length="151" mass="17517">MSKNQIEKSIELKAPVSRVWRALTDYREFGEWFHVKLEGPFLPGSITRGQITHPGYEHLVMEVTTQKIEPEHLFSYTWHPYAIDPKVDYSNETPTLVQFRLKSIPGGTLLQVTESGFDKIPEHRRLEAFRMNENGWAQQLGNIETHVTQNP</sequence>
<organism evidence="3 4">
    <name type="scientific">Tunturiibacter empetritectus</name>
    <dbReference type="NCBI Taxonomy" id="3069691"/>
    <lineage>
        <taxon>Bacteria</taxon>
        <taxon>Pseudomonadati</taxon>
        <taxon>Acidobacteriota</taxon>
        <taxon>Terriglobia</taxon>
        <taxon>Terriglobales</taxon>
        <taxon>Acidobacteriaceae</taxon>
        <taxon>Tunturiibacter</taxon>
    </lineage>
</organism>
<dbReference type="Proteomes" id="UP000568106">
    <property type="component" value="Unassembled WGS sequence"/>
</dbReference>
<gene>
    <name evidence="3" type="ORF">HDF09_000617</name>
</gene>
<evidence type="ECO:0000256" key="1">
    <source>
        <dbReference type="ARBA" id="ARBA00006817"/>
    </source>
</evidence>
<dbReference type="InterPro" id="IPR013538">
    <property type="entry name" value="ASHA1/2-like_C"/>
</dbReference>
<dbReference type="EMBL" id="JACHDY010000001">
    <property type="protein sequence ID" value="MBB5315967.1"/>
    <property type="molecule type" value="Genomic_DNA"/>
</dbReference>
<evidence type="ECO:0000313" key="3">
    <source>
        <dbReference type="EMBL" id="MBB5315967.1"/>
    </source>
</evidence>
<proteinExistence type="inferred from homology"/>
<evidence type="ECO:0000313" key="4">
    <source>
        <dbReference type="Proteomes" id="UP000568106"/>
    </source>
</evidence>
<name>A0A7W8IFD3_9BACT</name>
<dbReference type="SUPFAM" id="SSF55961">
    <property type="entry name" value="Bet v1-like"/>
    <property type="match status" value="1"/>
</dbReference>
<dbReference type="AlphaFoldDB" id="A0A7W8IFD3"/>
<accession>A0A7W8IFD3</accession>
<feature type="domain" description="Activator of Hsp90 ATPase homologue 1/2-like C-terminal" evidence="2">
    <location>
        <begin position="13"/>
        <end position="146"/>
    </location>
</feature>
<comment type="caution">
    <text evidence="3">The sequence shown here is derived from an EMBL/GenBank/DDBJ whole genome shotgun (WGS) entry which is preliminary data.</text>
</comment>